<protein>
    <submittedName>
        <fullName evidence="1">Uncharacterized protein</fullName>
    </submittedName>
</protein>
<dbReference type="Proteomes" id="UP001204953">
    <property type="component" value="Unassembled WGS sequence"/>
</dbReference>
<dbReference type="RefSeq" id="WP_254010024.1">
    <property type="nucleotide sequence ID" value="NZ_JAMZMM010000009.1"/>
</dbReference>
<name>A0AAE3GRI0_9CYAN</name>
<proteinExistence type="predicted"/>
<accession>A0AAE3GRI0</accession>
<dbReference type="EMBL" id="JAMZMM010000009">
    <property type="protein sequence ID" value="MCP2727207.1"/>
    <property type="molecule type" value="Genomic_DNA"/>
</dbReference>
<evidence type="ECO:0000313" key="2">
    <source>
        <dbReference type="Proteomes" id="UP001204953"/>
    </source>
</evidence>
<sequence length="84" mass="9693">MILTELLPMLRDLSRHDKLRLLQFLVAEMAKEEGLTSPENGAVYRVWSPYNSPEAAHKLTKLLEEQKHNGWHVSMPMNNTPILL</sequence>
<keyword evidence="2" id="KW-1185">Reference proteome</keyword>
<comment type="caution">
    <text evidence="1">The sequence shown here is derived from an EMBL/GenBank/DDBJ whole genome shotgun (WGS) entry which is preliminary data.</text>
</comment>
<reference evidence="1" key="1">
    <citation type="submission" date="2022-06" db="EMBL/GenBank/DDBJ databases">
        <title>New cyanobacteria of genus Symplocastrum in benthos of Lake Baikal.</title>
        <authorList>
            <person name="Sorokovikova E."/>
            <person name="Tikhonova I."/>
            <person name="Krasnopeev A."/>
            <person name="Evseev P."/>
            <person name="Gladkikh A."/>
            <person name="Belykh O."/>
        </authorList>
    </citation>
    <scope>NUCLEOTIDE SEQUENCE</scope>
    <source>
        <strain evidence="1">BBK-W-15</strain>
    </source>
</reference>
<dbReference type="AlphaFoldDB" id="A0AAE3GRI0"/>
<evidence type="ECO:0000313" key="1">
    <source>
        <dbReference type="EMBL" id="MCP2727207.1"/>
    </source>
</evidence>
<organism evidence="1 2">
    <name type="scientific">Limnofasciculus baicalensis BBK-W-15</name>
    <dbReference type="NCBI Taxonomy" id="2699891"/>
    <lineage>
        <taxon>Bacteria</taxon>
        <taxon>Bacillati</taxon>
        <taxon>Cyanobacteriota</taxon>
        <taxon>Cyanophyceae</taxon>
        <taxon>Coleofasciculales</taxon>
        <taxon>Coleofasciculaceae</taxon>
        <taxon>Limnofasciculus</taxon>
        <taxon>Limnofasciculus baicalensis</taxon>
    </lineage>
</organism>
<gene>
    <name evidence="1" type="ORF">NJ959_01805</name>
</gene>